<feature type="non-terminal residue" evidence="2">
    <location>
        <position position="83"/>
    </location>
</feature>
<comment type="caution">
    <text evidence="2">The sequence shown here is derived from an EMBL/GenBank/DDBJ whole genome shotgun (WGS) entry which is preliminary data.</text>
</comment>
<evidence type="ECO:0000313" key="2">
    <source>
        <dbReference type="EMBL" id="ORX59505.1"/>
    </source>
</evidence>
<gene>
    <name evidence="2" type="ORF">DM01DRAFT_1332979</name>
</gene>
<feature type="non-terminal residue" evidence="2">
    <location>
        <position position="1"/>
    </location>
</feature>
<reference evidence="2 3" key="1">
    <citation type="submission" date="2016-07" db="EMBL/GenBank/DDBJ databases">
        <title>Pervasive Adenine N6-methylation of Active Genes in Fungi.</title>
        <authorList>
            <consortium name="DOE Joint Genome Institute"/>
            <person name="Mondo S.J."/>
            <person name="Dannebaum R.O."/>
            <person name="Kuo R.C."/>
            <person name="Labutti K."/>
            <person name="Haridas S."/>
            <person name="Kuo A."/>
            <person name="Salamov A."/>
            <person name="Ahrendt S.R."/>
            <person name="Lipzen A."/>
            <person name="Sullivan W."/>
            <person name="Andreopoulos W.B."/>
            <person name="Clum A."/>
            <person name="Lindquist E."/>
            <person name="Daum C."/>
            <person name="Ramamoorthy G.K."/>
            <person name="Gryganskyi A."/>
            <person name="Culley D."/>
            <person name="Magnuson J.K."/>
            <person name="James T.Y."/>
            <person name="O'Malley M.A."/>
            <person name="Stajich J.E."/>
            <person name="Spatafora J.W."/>
            <person name="Visel A."/>
            <person name="Grigoriev I.V."/>
        </authorList>
    </citation>
    <scope>NUCLEOTIDE SEQUENCE [LARGE SCALE GENOMIC DNA]</scope>
    <source>
        <strain evidence="2 3">NRRL 3301</strain>
    </source>
</reference>
<dbReference type="EMBL" id="MCGT01000005">
    <property type="protein sequence ID" value="ORX59505.1"/>
    <property type="molecule type" value="Genomic_DNA"/>
</dbReference>
<evidence type="ECO:0000256" key="1">
    <source>
        <dbReference type="SAM" id="MobiDB-lite"/>
    </source>
</evidence>
<dbReference type="Proteomes" id="UP000242146">
    <property type="component" value="Unassembled WGS sequence"/>
</dbReference>
<protein>
    <submittedName>
        <fullName evidence="2">Uncharacterized protein</fullName>
    </submittedName>
</protein>
<keyword evidence="3" id="KW-1185">Reference proteome</keyword>
<feature type="compositionally biased region" description="Polar residues" evidence="1">
    <location>
        <begin position="36"/>
        <end position="53"/>
    </location>
</feature>
<accession>A0A1X2GR04</accession>
<proteinExistence type="predicted"/>
<dbReference type="AlphaFoldDB" id="A0A1X2GR04"/>
<feature type="region of interest" description="Disordered" evidence="1">
    <location>
        <begin position="33"/>
        <end position="53"/>
    </location>
</feature>
<name>A0A1X2GR04_9FUNG</name>
<sequence length="83" mass="9337">CLMQDVHDNTTRQRVEEKLNAALSILMALQERQRESASLNTTSPSLAPHDSQTVQHDRLAFASERVQLHKETTGLTRASIPWA</sequence>
<evidence type="ECO:0000313" key="3">
    <source>
        <dbReference type="Proteomes" id="UP000242146"/>
    </source>
</evidence>
<organism evidence="2 3">
    <name type="scientific">Hesseltinella vesiculosa</name>
    <dbReference type="NCBI Taxonomy" id="101127"/>
    <lineage>
        <taxon>Eukaryota</taxon>
        <taxon>Fungi</taxon>
        <taxon>Fungi incertae sedis</taxon>
        <taxon>Mucoromycota</taxon>
        <taxon>Mucoromycotina</taxon>
        <taxon>Mucoromycetes</taxon>
        <taxon>Mucorales</taxon>
        <taxon>Cunninghamellaceae</taxon>
        <taxon>Hesseltinella</taxon>
    </lineage>
</organism>